<feature type="domain" description="PIN" evidence="8">
    <location>
        <begin position="62"/>
        <end position="161"/>
    </location>
</feature>
<evidence type="ECO:0000256" key="4">
    <source>
        <dbReference type="ARBA" id="ARBA00022827"/>
    </source>
</evidence>
<dbReference type="InterPro" id="IPR006984">
    <property type="entry name" value="Fcf1/UTP23"/>
</dbReference>
<dbReference type="PANTHER" id="PTHR11530:SF26">
    <property type="entry name" value="FAD DEPENDENT OXIDOREDUCTASE SUPERFAMILY (AFU_ORTHOLOGUE AFUA_5G13940)"/>
    <property type="match status" value="1"/>
</dbReference>
<proteinExistence type="inferred from homology"/>
<dbReference type="InterPro" id="IPR002716">
    <property type="entry name" value="PIN_dom"/>
</dbReference>
<evidence type="ECO:0000256" key="3">
    <source>
        <dbReference type="ARBA" id="ARBA00022630"/>
    </source>
</evidence>
<reference evidence="9 10" key="1">
    <citation type="submission" date="2024-07" db="EMBL/GenBank/DDBJ databases">
        <title>Section-level genome sequencing and comparative genomics of Aspergillus sections Usti and Cavernicolus.</title>
        <authorList>
            <consortium name="Lawrence Berkeley National Laboratory"/>
            <person name="Nybo J.L."/>
            <person name="Vesth T.C."/>
            <person name="Theobald S."/>
            <person name="Frisvad J.C."/>
            <person name="Larsen T.O."/>
            <person name="Kjaerboelling I."/>
            <person name="Rothschild-Mancinelli K."/>
            <person name="Lyhne E.K."/>
            <person name="Kogle M.E."/>
            <person name="Barry K."/>
            <person name="Clum A."/>
            <person name="Na H."/>
            <person name="Ledsgaard L."/>
            <person name="Lin J."/>
            <person name="Lipzen A."/>
            <person name="Kuo A."/>
            <person name="Riley R."/>
            <person name="Mondo S."/>
            <person name="Labutti K."/>
            <person name="Haridas S."/>
            <person name="Pangalinan J."/>
            <person name="Salamov A.A."/>
            <person name="Simmons B.A."/>
            <person name="Magnuson J.K."/>
            <person name="Chen J."/>
            <person name="Drula E."/>
            <person name="Henrissat B."/>
            <person name="Wiebenga A."/>
            <person name="Lubbers R.J."/>
            <person name="Gomes A.C."/>
            <person name="Makela M.R."/>
            <person name="Stajich J."/>
            <person name="Grigoriev I.V."/>
            <person name="Mortensen U.H."/>
            <person name="De Vries R.P."/>
            <person name="Baker S.E."/>
            <person name="Andersen M.R."/>
        </authorList>
    </citation>
    <scope>NUCLEOTIDE SEQUENCE [LARGE SCALE GENOMIC DNA]</scope>
    <source>
        <strain evidence="9 10">CBS 123904</strain>
    </source>
</reference>
<dbReference type="Proteomes" id="UP001610446">
    <property type="component" value="Unassembled WGS sequence"/>
</dbReference>
<dbReference type="EMBL" id="JBFXLU010000346">
    <property type="protein sequence ID" value="KAL2829056.1"/>
    <property type="molecule type" value="Genomic_DNA"/>
</dbReference>
<accession>A0ABR4IMQ6</accession>
<comment type="cofactor">
    <cofactor evidence="1">
        <name>FAD</name>
        <dbReference type="ChEBI" id="CHEBI:57692"/>
    </cofactor>
</comment>
<dbReference type="CDD" id="cd09864">
    <property type="entry name" value="PIN_Fcf1-like"/>
    <property type="match status" value="1"/>
</dbReference>
<dbReference type="SMART" id="SM00670">
    <property type="entry name" value="PINc"/>
    <property type="match status" value="1"/>
</dbReference>
<organism evidence="9 10">
    <name type="scientific">Aspergillus pseudoustus</name>
    <dbReference type="NCBI Taxonomy" id="1810923"/>
    <lineage>
        <taxon>Eukaryota</taxon>
        <taxon>Fungi</taxon>
        <taxon>Dikarya</taxon>
        <taxon>Ascomycota</taxon>
        <taxon>Pezizomycotina</taxon>
        <taxon>Eurotiomycetes</taxon>
        <taxon>Eurotiomycetidae</taxon>
        <taxon>Eurotiales</taxon>
        <taxon>Aspergillaceae</taxon>
        <taxon>Aspergillus</taxon>
        <taxon>Aspergillus subgen. Nidulantes</taxon>
    </lineage>
</organism>
<dbReference type="InterPro" id="IPR023209">
    <property type="entry name" value="DAO"/>
</dbReference>
<evidence type="ECO:0000256" key="1">
    <source>
        <dbReference type="ARBA" id="ARBA00001974"/>
    </source>
</evidence>
<dbReference type="InterPro" id="IPR029060">
    <property type="entry name" value="PIN-like_dom_sf"/>
</dbReference>
<evidence type="ECO:0000256" key="6">
    <source>
        <dbReference type="ARBA" id="ARBA00024026"/>
    </source>
</evidence>
<dbReference type="SUPFAM" id="SSF54373">
    <property type="entry name" value="FAD-linked reductases, C-terminal domain"/>
    <property type="match status" value="1"/>
</dbReference>
<evidence type="ECO:0000256" key="5">
    <source>
        <dbReference type="ARBA" id="ARBA00023002"/>
    </source>
</evidence>
<gene>
    <name evidence="9" type="ORF">BJY01DRAFT_255165</name>
</gene>
<dbReference type="Pfam" id="PF04900">
    <property type="entry name" value="Fcf1"/>
    <property type="match status" value="1"/>
</dbReference>
<sequence length="524" mass="58075">MGVAKKTKKFAQMKRTIKARDERLKKAPETPKPKAGEEVTRHIQAAPTNMFFAANTALGPPYRILVDTNFVSHAIRAKLDLLPAMMDLLYAKCIPTFTDCTIAELEKLGDKYRLALRVAKDPRWERVKCDHKGTYADDCLVDRVSKHRIYIVGTNDKDLCRRLRKIPGVPIMKVARGNAGVIGLSTAIRLQQSLRTSNSKDVSILLVARDWPSTTSLNYASPWAGAHYRPVPGRTPQALREEKQAQTTYAYFKAASTIPGSGVARVEGIEHLENPPAEYLDSAAIAAHYAHLDGFRQLRGEELPAGVKWGVRYDSFCVNSPVYVAYLLRKFILNGGSTREYTLADPWEAFYLAENVRTVVNCSGVGFKDEKAFIIRGQTCLVRNPTSATLTRQNADGSWSFSIPRPLEGGTIIGGTKGPHDWDPNPSLEVRERLLANAKKWFPFSPESGGEFDVIRDIVGRRPAREGGMRIEVENVNVKGQRRIVHGYGAGGRGFELSWGVARDVVDLVLGNGEGVNVREKASL</sequence>
<comment type="similarity">
    <text evidence="6">Belongs to the UTP23/FCF1 family. FCF1 subfamily.</text>
</comment>
<dbReference type="Gene3D" id="3.30.9.10">
    <property type="entry name" value="D-Amino Acid Oxidase, subunit A, domain 2"/>
    <property type="match status" value="1"/>
</dbReference>
<dbReference type="PANTHER" id="PTHR11530">
    <property type="entry name" value="D-AMINO ACID OXIDASE"/>
    <property type="match status" value="1"/>
</dbReference>
<dbReference type="Gene3D" id="3.40.50.1010">
    <property type="entry name" value="5'-nuclease"/>
    <property type="match status" value="1"/>
</dbReference>
<evidence type="ECO:0000256" key="2">
    <source>
        <dbReference type="ARBA" id="ARBA00006730"/>
    </source>
</evidence>
<keyword evidence="4" id="KW-0274">FAD</keyword>
<dbReference type="Pfam" id="PF01266">
    <property type="entry name" value="DAO"/>
    <property type="match status" value="1"/>
</dbReference>
<dbReference type="SUPFAM" id="SSF51971">
    <property type="entry name" value="Nucleotide-binding domain"/>
    <property type="match status" value="1"/>
</dbReference>
<evidence type="ECO:0000313" key="9">
    <source>
        <dbReference type="EMBL" id="KAL2829056.1"/>
    </source>
</evidence>
<keyword evidence="5" id="KW-0560">Oxidoreductase</keyword>
<evidence type="ECO:0000256" key="7">
    <source>
        <dbReference type="SAM" id="MobiDB-lite"/>
    </source>
</evidence>
<dbReference type="InterPro" id="IPR006076">
    <property type="entry name" value="FAD-dep_OxRdtase"/>
</dbReference>
<keyword evidence="3" id="KW-0285">Flavoprotein</keyword>
<dbReference type="InterPro" id="IPR037503">
    <property type="entry name" value="Fcf1_PIN"/>
</dbReference>
<protein>
    <submittedName>
        <fullName evidence="9">Fcf1-domain-containing protein</fullName>
    </submittedName>
</protein>
<dbReference type="Gene3D" id="3.40.50.720">
    <property type="entry name" value="NAD(P)-binding Rossmann-like Domain"/>
    <property type="match status" value="1"/>
</dbReference>
<name>A0ABR4IMQ6_9EURO</name>
<feature type="compositionally biased region" description="Basic residues" evidence="7">
    <location>
        <begin position="1"/>
        <end position="17"/>
    </location>
</feature>
<comment type="similarity">
    <text evidence="2">Belongs to the DAMOX/DASOX family.</text>
</comment>
<evidence type="ECO:0000313" key="10">
    <source>
        <dbReference type="Proteomes" id="UP001610446"/>
    </source>
</evidence>
<feature type="region of interest" description="Disordered" evidence="7">
    <location>
        <begin position="1"/>
        <end position="39"/>
    </location>
</feature>
<dbReference type="SUPFAM" id="SSF88723">
    <property type="entry name" value="PIN domain-like"/>
    <property type="match status" value="1"/>
</dbReference>
<comment type="caution">
    <text evidence="9">The sequence shown here is derived from an EMBL/GenBank/DDBJ whole genome shotgun (WGS) entry which is preliminary data.</text>
</comment>
<feature type="compositionally biased region" description="Basic and acidic residues" evidence="7">
    <location>
        <begin position="18"/>
        <end position="39"/>
    </location>
</feature>
<keyword evidence="10" id="KW-1185">Reference proteome</keyword>
<evidence type="ECO:0000259" key="8">
    <source>
        <dbReference type="SMART" id="SM00670"/>
    </source>
</evidence>